<keyword evidence="6 7" id="KW-0694">RNA-binding</keyword>
<dbReference type="Proteomes" id="UP000764045">
    <property type="component" value="Unassembled WGS sequence"/>
</dbReference>
<keyword evidence="3 7" id="KW-0540">Nuclease</keyword>
<evidence type="ECO:0000256" key="3">
    <source>
        <dbReference type="ARBA" id="ARBA00022722"/>
    </source>
</evidence>
<gene>
    <name evidence="7 9" type="primary">rnpA</name>
    <name evidence="9" type="ORF">H6B30_01220</name>
</gene>
<dbReference type="InterPro" id="IPR020539">
    <property type="entry name" value="RNase_P_CS"/>
</dbReference>
<evidence type="ECO:0000256" key="2">
    <source>
        <dbReference type="ARBA" id="ARBA00022694"/>
    </source>
</evidence>
<dbReference type="EC" id="3.1.26.5" evidence="7 8"/>
<proteinExistence type="inferred from homology"/>
<organism evidence="9 10">
    <name type="scientific">Marseilla massiliensis</name>
    <dbReference type="NCBI Taxonomy" id="1841864"/>
    <lineage>
        <taxon>Bacteria</taxon>
        <taxon>Pseudomonadati</taxon>
        <taxon>Bacteroidota</taxon>
        <taxon>Bacteroidia</taxon>
        <taxon>Bacteroidales</taxon>
        <taxon>Prevotellaceae</taxon>
        <taxon>Marseilla</taxon>
    </lineage>
</organism>
<comment type="caution">
    <text evidence="9">The sequence shown here is derived from an EMBL/GenBank/DDBJ whole genome shotgun (WGS) entry which is preliminary data.</text>
</comment>
<evidence type="ECO:0000313" key="10">
    <source>
        <dbReference type="Proteomes" id="UP000764045"/>
    </source>
</evidence>
<comment type="catalytic activity">
    <reaction evidence="7">
        <text>Endonucleolytic cleavage of RNA, removing 5'-extranucleotides from tRNA precursor.</text>
        <dbReference type="EC" id="3.1.26.5"/>
    </reaction>
</comment>
<keyword evidence="4 7" id="KW-0255">Endonuclease</keyword>
<comment type="similarity">
    <text evidence="7">Belongs to the RnpA family.</text>
</comment>
<protein>
    <recommendedName>
        <fullName evidence="7 8">Ribonuclease P protein component</fullName>
        <shortName evidence="7">RNase P protein</shortName>
        <shortName evidence="7">RNaseP protein</shortName>
        <ecNumber evidence="7 8">3.1.26.5</ecNumber>
    </recommendedName>
    <alternativeName>
        <fullName evidence="7">Protein C5</fullName>
    </alternativeName>
</protein>
<evidence type="ECO:0000256" key="5">
    <source>
        <dbReference type="ARBA" id="ARBA00022801"/>
    </source>
</evidence>
<comment type="subunit">
    <text evidence="7">Consists of a catalytic RNA component (M1 or rnpB) and a protein subunit.</text>
</comment>
<dbReference type="AlphaFoldDB" id="A0A938WKM5"/>
<evidence type="ECO:0000256" key="4">
    <source>
        <dbReference type="ARBA" id="ARBA00022759"/>
    </source>
</evidence>
<keyword evidence="10" id="KW-1185">Reference proteome</keyword>
<dbReference type="HAMAP" id="MF_00227">
    <property type="entry name" value="RNase_P"/>
    <property type="match status" value="1"/>
</dbReference>
<dbReference type="SUPFAM" id="SSF54211">
    <property type="entry name" value="Ribosomal protein S5 domain 2-like"/>
    <property type="match status" value="1"/>
</dbReference>
<dbReference type="EMBL" id="JACJJL010000001">
    <property type="protein sequence ID" value="MBM6660388.1"/>
    <property type="molecule type" value="Genomic_DNA"/>
</dbReference>
<dbReference type="Pfam" id="PF00825">
    <property type="entry name" value="Ribonuclease_P"/>
    <property type="match status" value="1"/>
</dbReference>
<dbReference type="InterPro" id="IPR020568">
    <property type="entry name" value="Ribosomal_Su5_D2-typ_SF"/>
</dbReference>
<evidence type="ECO:0000256" key="6">
    <source>
        <dbReference type="ARBA" id="ARBA00022884"/>
    </source>
</evidence>
<dbReference type="RefSeq" id="WP_205107090.1">
    <property type="nucleotide sequence ID" value="NZ_JACJJL010000001.1"/>
</dbReference>
<dbReference type="GO" id="GO:0004526">
    <property type="term" value="F:ribonuclease P activity"/>
    <property type="evidence" value="ECO:0007669"/>
    <property type="project" value="UniProtKB-UniRule"/>
</dbReference>
<name>A0A938WKM5_9BACT</name>
<evidence type="ECO:0000313" key="9">
    <source>
        <dbReference type="EMBL" id="MBM6660388.1"/>
    </source>
</evidence>
<keyword evidence="5 7" id="KW-0378">Hydrolase</keyword>
<evidence type="ECO:0000256" key="1">
    <source>
        <dbReference type="ARBA" id="ARBA00002663"/>
    </source>
</evidence>
<sequence length="132" mass="15049">MPDPSSHTFSKQERMTSRKLMEQLFAGGHRSMAAFPVRAVFMEMPADSKMAPVQVLVSVSKRHFKRAVKRNRAKRQVREAFRQNKHIICDALRERPGTALAIAFLWLSDSLHDSRSVDASVASLLRRMAEKL</sequence>
<dbReference type="InterPro" id="IPR014721">
    <property type="entry name" value="Ribsml_uS5_D2-typ_fold_subgr"/>
</dbReference>
<dbReference type="NCBIfam" id="TIGR00188">
    <property type="entry name" value="rnpA"/>
    <property type="match status" value="1"/>
</dbReference>
<evidence type="ECO:0000256" key="8">
    <source>
        <dbReference type="NCBIfam" id="TIGR00188"/>
    </source>
</evidence>
<reference evidence="9 10" key="1">
    <citation type="journal article" date="2021" name="Sci. Rep.">
        <title>The distribution of antibiotic resistance genes in chicken gut microbiota commensals.</title>
        <authorList>
            <person name="Juricova H."/>
            <person name="Matiasovicova J."/>
            <person name="Kubasova T."/>
            <person name="Cejkova D."/>
            <person name="Rychlik I."/>
        </authorList>
    </citation>
    <scope>NUCLEOTIDE SEQUENCE [LARGE SCALE GENOMIC DNA]</scope>
    <source>
        <strain evidence="9 10">An819</strain>
    </source>
</reference>
<dbReference type="GO" id="GO:0001682">
    <property type="term" value="P:tRNA 5'-leader removal"/>
    <property type="evidence" value="ECO:0007669"/>
    <property type="project" value="UniProtKB-UniRule"/>
</dbReference>
<dbReference type="Gene3D" id="3.30.230.10">
    <property type="match status" value="1"/>
</dbReference>
<dbReference type="InterPro" id="IPR000100">
    <property type="entry name" value="RNase_P"/>
</dbReference>
<evidence type="ECO:0000256" key="7">
    <source>
        <dbReference type="HAMAP-Rule" id="MF_00227"/>
    </source>
</evidence>
<accession>A0A938WKM5</accession>
<dbReference type="GO" id="GO:0000049">
    <property type="term" value="F:tRNA binding"/>
    <property type="evidence" value="ECO:0007669"/>
    <property type="project" value="UniProtKB-UniRule"/>
</dbReference>
<keyword evidence="2 7" id="KW-0819">tRNA processing</keyword>
<dbReference type="PROSITE" id="PS00648">
    <property type="entry name" value="RIBONUCLEASE_P"/>
    <property type="match status" value="1"/>
</dbReference>
<comment type="function">
    <text evidence="1 7">RNaseP catalyzes the removal of the 5'-leader sequence from pre-tRNA to produce the mature 5'-terminus. It can also cleave other RNA substrates such as 4.5S RNA. The protein component plays an auxiliary but essential role in vivo by binding to the 5'-leader sequence and broadening the substrate specificity of the ribozyme.</text>
</comment>